<evidence type="ECO:0000313" key="8">
    <source>
        <dbReference type="EMBL" id="KJJ40017.1"/>
    </source>
</evidence>
<evidence type="ECO:0000256" key="4">
    <source>
        <dbReference type="ARBA" id="ARBA00023136"/>
    </source>
</evidence>
<evidence type="ECO:0000259" key="6">
    <source>
        <dbReference type="Pfam" id="PF07980"/>
    </source>
</evidence>
<name>A0ABR5DMM5_9FLAO</name>
<evidence type="ECO:0000256" key="5">
    <source>
        <dbReference type="ARBA" id="ARBA00023237"/>
    </source>
</evidence>
<keyword evidence="3" id="KW-0732">Signal</keyword>
<evidence type="ECO:0000256" key="2">
    <source>
        <dbReference type="ARBA" id="ARBA00006275"/>
    </source>
</evidence>
<keyword evidence="4" id="KW-0472">Membrane</keyword>
<dbReference type="Proteomes" id="UP000033497">
    <property type="component" value="Unassembled WGS sequence"/>
</dbReference>
<dbReference type="InterPro" id="IPR033985">
    <property type="entry name" value="SusD-like_N"/>
</dbReference>
<organism evidence="8 9">
    <name type="scientific">Aequorivita vladivostokensis</name>
    <dbReference type="NCBI Taxonomy" id="171194"/>
    <lineage>
        <taxon>Bacteria</taxon>
        <taxon>Pseudomonadati</taxon>
        <taxon>Bacteroidota</taxon>
        <taxon>Flavobacteriia</taxon>
        <taxon>Flavobacteriales</taxon>
        <taxon>Flavobacteriaceae</taxon>
        <taxon>Aequorivita</taxon>
    </lineage>
</organism>
<dbReference type="EMBL" id="JSVU01000001">
    <property type="protein sequence ID" value="KJJ40017.1"/>
    <property type="molecule type" value="Genomic_DNA"/>
</dbReference>
<keyword evidence="9" id="KW-1185">Reference proteome</keyword>
<comment type="subcellular location">
    <subcellularLocation>
        <location evidence="1">Cell outer membrane</location>
    </subcellularLocation>
</comment>
<evidence type="ECO:0000313" key="9">
    <source>
        <dbReference type="Proteomes" id="UP000033497"/>
    </source>
</evidence>
<keyword evidence="8" id="KW-0675">Receptor</keyword>
<dbReference type="PROSITE" id="PS51257">
    <property type="entry name" value="PROKAR_LIPOPROTEIN"/>
    <property type="match status" value="1"/>
</dbReference>
<sequence length="480" mass="52474">MKKVIYKMLVLSLVIGGFTSCDDELDQLPFDEFATDNAFVTSEDFENAIRGTYSALIDNPEFVALYSSSDAGSMLSAPDVLSDNVTLSQSGRTTKSILHNWRYTPAGGSVGGMYRGAYRLIFRANQLLFYAENYEGENKANIVAEAKALRALAHFNIVSYYGKIPTQSGDANGSLGVAYVTENNPEIEPARETVGVVYDKIVTDLTEAVADINDVNPAGRMGKEAVNLLLSRVYLYMGQWQNAINAANQVTTPVAPRADVVGVWEDTSDSGLVFSIPNESGTLGNNIGVTWSQGGINSLVPEYVASFELTNLYAADDIRKDAYIFLGVADGDPVNGIKKLLGRPNNTDGIVDYKIFRAAEAQLNKAEAYYNLGNESAARTALDAVRTRRYTTPPSGETGTALRDAIRLERRLEFAFEYQRFFDLKRWGLSITRTSDGDNADGSGTPSEELNLPAGSYKFQLPFDQISIDKNPNLVQNPGY</sequence>
<reference evidence="8 9" key="1">
    <citation type="submission" date="2014-10" db="EMBL/GenBank/DDBJ databases">
        <title>Genome sequencing of Vitellibacter vladivostokensis KMM 3516.</title>
        <authorList>
            <person name="Thevarajoo S."/>
            <person name="Selvaratnam C."/>
            <person name="Goh K.M."/>
            <person name="Chong C.S."/>
        </authorList>
    </citation>
    <scope>NUCLEOTIDE SEQUENCE [LARGE SCALE GENOMIC DNA]</scope>
    <source>
        <strain evidence="8 9">KMM 3516</strain>
    </source>
</reference>
<dbReference type="RefSeq" id="WP_045079233.1">
    <property type="nucleotide sequence ID" value="NZ_JSVU01000001.1"/>
</dbReference>
<evidence type="ECO:0000259" key="7">
    <source>
        <dbReference type="Pfam" id="PF14322"/>
    </source>
</evidence>
<gene>
    <name evidence="8" type="ORF">MB09_02380</name>
</gene>
<comment type="similarity">
    <text evidence="2">Belongs to the SusD family.</text>
</comment>
<protein>
    <submittedName>
        <fullName evidence="8">Outer membrane receptor protein</fullName>
    </submittedName>
</protein>
<dbReference type="Gene3D" id="1.25.40.390">
    <property type="match status" value="1"/>
</dbReference>
<dbReference type="InterPro" id="IPR011990">
    <property type="entry name" value="TPR-like_helical_dom_sf"/>
</dbReference>
<comment type="caution">
    <text evidence="8">The sequence shown here is derived from an EMBL/GenBank/DDBJ whole genome shotgun (WGS) entry which is preliminary data.</text>
</comment>
<dbReference type="CDD" id="cd08977">
    <property type="entry name" value="SusD"/>
    <property type="match status" value="1"/>
</dbReference>
<dbReference type="SUPFAM" id="SSF48452">
    <property type="entry name" value="TPR-like"/>
    <property type="match status" value="1"/>
</dbReference>
<feature type="domain" description="SusD-like N-terminal" evidence="7">
    <location>
        <begin position="91"/>
        <end position="235"/>
    </location>
</feature>
<dbReference type="Pfam" id="PF14322">
    <property type="entry name" value="SusD-like_3"/>
    <property type="match status" value="1"/>
</dbReference>
<proteinExistence type="inferred from homology"/>
<accession>A0ABR5DMM5</accession>
<evidence type="ECO:0000256" key="1">
    <source>
        <dbReference type="ARBA" id="ARBA00004442"/>
    </source>
</evidence>
<feature type="domain" description="RagB/SusD" evidence="6">
    <location>
        <begin position="351"/>
        <end position="480"/>
    </location>
</feature>
<evidence type="ECO:0000256" key="3">
    <source>
        <dbReference type="ARBA" id="ARBA00022729"/>
    </source>
</evidence>
<keyword evidence="5" id="KW-0998">Cell outer membrane</keyword>
<dbReference type="Pfam" id="PF07980">
    <property type="entry name" value="SusD_RagB"/>
    <property type="match status" value="1"/>
</dbReference>
<dbReference type="InterPro" id="IPR012944">
    <property type="entry name" value="SusD_RagB_dom"/>
</dbReference>